<protein>
    <recommendedName>
        <fullName evidence="3">DUF5683 domain-containing protein</fullName>
    </recommendedName>
</protein>
<gene>
    <name evidence="4" type="ORF">FK004_09615</name>
</gene>
<dbReference type="Pfam" id="PF18935">
    <property type="entry name" value="DUF5683"/>
    <property type="match status" value="1"/>
</dbReference>
<evidence type="ECO:0000259" key="3">
    <source>
        <dbReference type="Pfam" id="PF18935"/>
    </source>
</evidence>
<evidence type="ECO:0000313" key="5">
    <source>
        <dbReference type="Proteomes" id="UP000244677"/>
    </source>
</evidence>
<proteinExistence type="predicted"/>
<keyword evidence="1" id="KW-1133">Transmembrane helix</keyword>
<dbReference type="RefSeq" id="WP_108737066.1">
    <property type="nucleotide sequence ID" value="NZ_CP020919.1"/>
</dbReference>
<dbReference type="KEGG" id="fki:FK004_09615"/>
<dbReference type="AlphaFoldDB" id="A0A2S1LP11"/>
<evidence type="ECO:0000256" key="2">
    <source>
        <dbReference type="SAM" id="SignalP"/>
    </source>
</evidence>
<reference evidence="4 5" key="1">
    <citation type="submission" date="2017-04" db="EMBL/GenBank/DDBJ databases">
        <title>Complete genome sequence of Flavobacterium kingsejong AJ004.</title>
        <authorList>
            <person name="Lee P.C."/>
        </authorList>
    </citation>
    <scope>NUCLEOTIDE SEQUENCE [LARGE SCALE GENOMIC DNA]</scope>
    <source>
        <strain evidence="4 5">AJ004</strain>
    </source>
</reference>
<evidence type="ECO:0000313" key="4">
    <source>
        <dbReference type="EMBL" id="AWG25474.1"/>
    </source>
</evidence>
<feature type="signal peptide" evidence="2">
    <location>
        <begin position="1"/>
        <end position="21"/>
    </location>
</feature>
<keyword evidence="1" id="KW-0812">Transmembrane</keyword>
<feature type="domain" description="DUF5683" evidence="3">
    <location>
        <begin position="43"/>
        <end position="190"/>
    </location>
</feature>
<dbReference type="InterPro" id="IPR043738">
    <property type="entry name" value="DUF5683"/>
</dbReference>
<name>A0A2S1LP11_9FLAO</name>
<accession>A0A2S1LP11</accession>
<dbReference type="EMBL" id="CP020919">
    <property type="protein sequence ID" value="AWG25474.1"/>
    <property type="molecule type" value="Genomic_DNA"/>
</dbReference>
<sequence>MKNIALIALFGFLCGNFSVFAQAKTTEMQLVAADSIKGDEIDPLSPAKAAFYSGILPGLGQAYNRQYWKVPVVYLAIGTSTYFYVSNNRQYHRYRDEYKRRLAGTSDPADPYWSRLKTERIVDAQKYYQRNRDLSLLITVGFYILNIVEANVSAHLMQFNVNDNLSLRPDFPQNDIDYKRNVGLTLNYSF</sequence>
<keyword evidence="1" id="KW-0472">Membrane</keyword>
<feature type="chain" id="PRO_5015628838" description="DUF5683 domain-containing protein" evidence="2">
    <location>
        <begin position="22"/>
        <end position="190"/>
    </location>
</feature>
<evidence type="ECO:0000256" key="1">
    <source>
        <dbReference type="SAM" id="Phobius"/>
    </source>
</evidence>
<keyword evidence="2" id="KW-0732">Signal</keyword>
<feature type="transmembrane region" description="Helical" evidence="1">
    <location>
        <begin position="134"/>
        <end position="157"/>
    </location>
</feature>
<keyword evidence="5" id="KW-1185">Reference proteome</keyword>
<dbReference type="OrthoDB" id="9813910at2"/>
<dbReference type="Proteomes" id="UP000244677">
    <property type="component" value="Chromosome"/>
</dbReference>
<organism evidence="4 5">
    <name type="scientific">Flavobacterium kingsejongi</name>
    <dbReference type="NCBI Taxonomy" id="1678728"/>
    <lineage>
        <taxon>Bacteria</taxon>
        <taxon>Pseudomonadati</taxon>
        <taxon>Bacteroidota</taxon>
        <taxon>Flavobacteriia</taxon>
        <taxon>Flavobacteriales</taxon>
        <taxon>Flavobacteriaceae</taxon>
        <taxon>Flavobacterium</taxon>
    </lineage>
</organism>